<evidence type="ECO:0000313" key="2">
    <source>
        <dbReference type="Proteomes" id="UP001235344"/>
    </source>
</evidence>
<dbReference type="EMBL" id="CP131913">
    <property type="protein sequence ID" value="WLI72551.1"/>
    <property type="molecule type" value="Genomic_DNA"/>
</dbReference>
<proteinExistence type="predicted"/>
<accession>A0ABY9H324</accession>
<organism evidence="1 2">
    <name type="scientific">Halomonas alkalicola</name>
    <dbReference type="NCBI Taxonomy" id="1930622"/>
    <lineage>
        <taxon>Bacteria</taxon>
        <taxon>Pseudomonadati</taxon>
        <taxon>Pseudomonadota</taxon>
        <taxon>Gammaproteobacteria</taxon>
        <taxon>Oceanospirillales</taxon>
        <taxon>Halomonadaceae</taxon>
        <taxon>Halomonas</taxon>
    </lineage>
</organism>
<gene>
    <name evidence="1" type="ORF">B6N23_12320</name>
</gene>
<protein>
    <submittedName>
        <fullName evidence="1">Uncharacterized protein</fullName>
    </submittedName>
</protein>
<dbReference type="RefSeq" id="WP_305499319.1">
    <property type="nucleotide sequence ID" value="NZ_CP131913.1"/>
</dbReference>
<keyword evidence="2" id="KW-1185">Reference proteome</keyword>
<reference evidence="1 2" key="1">
    <citation type="submission" date="2023-08" db="EMBL/GenBank/DDBJ databases">
        <title>Transcriptome Analysis of Halomonas alkalicola CICC 11012s to Identify the Genes Involved in Alkaline Tolerances.</title>
        <authorList>
            <person name="Zhai L."/>
        </authorList>
    </citation>
    <scope>NUCLEOTIDE SEQUENCE [LARGE SCALE GENOMIC DNA]</scope>
    <source>
        <strain evidence="1 2">CICC 11012s</strain>
    </source>
</reference>
<dbReference type="Proteomes" id="UP001235344">
    <property type="component" value="Chromosome"/>
</dbReference>
<sequence>MTAPTIDMHRRLAASAGAAARGLDSAMRSRGYWYGYFMTGVPAAMS</sequence>
<evidence type="ECO:0000313" key="1">
    <source>
        <dbReference type="EMBL" id="WLI72551.1"/>
    </source>
</evidence>
<name>A0ABY9H324_9GAMM</name>